<evidence type="ECO:0000313" key="3">
    <source>
        <dbReference type="EMBL" id="MBR1136732.1"/>
    </source>
</evidence>
<comment type="caution">
    <text evidence="3">The sequence shown here is derived from an EMBL/GenBank/DDBJ whole genome shotgun (WGS) entry which is preliminary data.</text>
</comment>
<name>A0ABS5G5Z3_9BRAD</name>
<dbReference type="Proteomes" id="UP001314635">
    <property type="component" value="Unassembled WGS sequence"/>
</dbReference>
<dbReference type="PANTHER" id="PTHR43540:SF15">
    <property type="entry name" value="BLR5631 PROTEIN"/>
    <property type="match status" value="1"/>
</dbReference>
<keyword evidence="4" id="KW-1185">Reference proteome</keyword>
<dbReference type="Pfam" id="PF00857">
    <property type="entry name" value="Isochorismatase"/>
    <property type="match status" value="1"/>
</dbReference>
<keyword evidence="1" id="KW-0378">Hydrolase</keyword>
<dbReference type="PANTHER" id="PTHR43540">
    <property type="entry name" value="PEROXYUREIDOACRYLATE/UREIDOACRYLATE AMIDOHYDROLASE-RELATED"/>
    <property type="match status" value="1"/>
</dbReference>
<reference evidence="4" key="1">
    <citation type="journal article" date="2021" name="ISME J.">
        <title>Evolutionary origin and ecological implication of a unique nif island in free-living Bradyrhizobium lineages.</title>
        <authorList>
            <person name="Tao J."/>
        </authorList>
    </citation>
    <scope>NUCLEOTIDE SEQUENCE [LARGE SCALE GENOMIC DNA]</scope>
    <source>
        <strain evidence="4">SZCCT0094</strain>
    </source>
</reference>
<evidence type="ECO:0000259" key="2">
    <source>
        <dbReference type="Pfam" id="PF00857"/>
    </source>
</evidence>
<dbReference type="Gene3D" id="3.40.50.850">
    <property type="entry name" value="Isochorismatase-like"/>
    <property type="match status" value="1"/>
</dbReference>
<dbReference type="InterPro" id="IPR000868">
    <property type="entry name" value="Isochorismatase-like_dom"/>
</dbReference>
<feature type="domain" description="Isochorismatase-like" evidence="2">
    <location>
        <begin position="16"/>
        <end position="180"/>
    </location>
</feature>
<sequence>MSYRDPLGESATDPPVLVCADLQCEYLAEGRKHLIADGDLIMSRCRQLIALWRGNLWPVLHLKRIAQAAWFNPASNLTNWLPEVRPTPGELTFEHPLPSAYSSARFAEYMSNMRGIRCVLLGFSLDETILSTVVEGFHRSHRYQVIEDAVACRLACDGDVAAYKLVVTRVISNFAGVLDSADLTRSCGRLAV</sequence>
<dbReference type="SUPFAM" id="SSF52499">
    <property type="entry name" value="Isochorismatase-like hydrolases"/>
    <property type="match status" value="1"/>
</dbReference>
<organism evidence="3 4">
    <name type="scientific">Bradyrhizobium denitrificans</name>
    <dbReference type="NCBI Taxonomy" id="2734912"/>
    <lineage>
        <taxon>Bacteria</taxon>
        <taxon>Pseudomonadati</taxon>
        <taxon>Pseudomonadota</taxon>
        <taxon>Alphaproteobacteria</taxon>
        <taxon>Hyphomicrobiales</taxon>
        <taxon>Nitrobacteraceae</taxon>
        <taxon>Bradyrhizobium</taxon>
    </lineage>
</organism>
<accession>A0ABS5G5Z3</accession>
<proteinExistence type="predicted"/>
<dbReference type="EMBL" id="JAFCLK010000011">
    <property type="protein sequence ID" value="MBR1136732.1"/>
    <property type="molecule type" value="Genomic_DNA"/>
</dbReference>
<protein>
    <submittedName>
        <fullName evidence="3">Isochorismatase family protein</fullName>
    </submittedName>
</protein>
<evidence type="ECO:0000313" key="4">
    <source>
        <dbReference type="Proteomes" id="UP001314635"/>
    </source>
</evidence>
<gene>
    <name evidence="3" type="ORF">JQ619_13220</name>
</gene>
<evidence type="ECO:0000256" key="1">
    <source>
        <dbReference type="ARBA" id="ARBA00022801"/>
    </source>
</evidence>
<dbReference type="InterPro" id="IPR036380">
    <property type="entry name" value="Isochorismatase-like_sf"/>
</dbReference>
<dbReference type="InterPro" id="IPR050272">
    <property type="entry name" value="Isochorismatase-like_hydrls"/>
</dbReference>